<name>A0A7W5BBZ3_9BURK</name>
<proteinExistence type="predicted"/>
<feature type="compositionally biased region" description="Pro residues" evidence="1">
    <location>
        <begin position="73"/>
        <end position="96"/>
    </location>
</feature>
<feature type="region of interest" description="Disordered" evidence="1">
    <location>
        <begin position="59"/>
        <end position="97"/>
    </location>
</feature>
<dbReference type="Pfam" id="PF11306">
    <property type="entry name" value="DUF3108"/>
    <property type="match status" value="1"/>
</dbReference>
<gene>
    <name evidence="2" type="ORF">FHS03_003380</name>
</gene>
<dbReference type="EMBL" id="JACHXD010000009">
    <property type="protein sequence ID" value="MBB3120316.1"/>
    <property type="molecule type" value="Genomic_DNA"/>
</dbReference>
<evidence type="ECO:0000256" key="1">
    <source>
        <dbReference type="SAM" id="MobiDB-lite"/>
    </source>
</evidence>
<reference evidence="2 3" key="1">
    <citation type="submission" date="2020-08" db="EMBL/GenBank/DDBJ databases">
        <title>Genomic Encyclopedia of Type Strains, Phase III (KMG-III): the genomes of soil and plant-associated and newly described type strains.</title>
        <authorList>
            <person name="Whitman W."/>
        </authorList>
    </citation>
    <scope>NUCLEOTIDE SEQUENCE [LARGE SCALE GENOMIC DNA]</scope>
    <source>
        <strain evidence="2 3">CECT 8897</strain>
    </source>
</reference>
<evidence type="ECO:0008006" key="4">
    <source>
        <dbReference type="Google" id="ProtNLM"/>
    </source>
</evidence>
<dbReference type="Proteomes" id="UP000541535">
    <property type="component" value="Unassembled WGS sequence"/>
</dbReference>
<sequence length="381" mass="40588">MTSVSYYSSRSRPLILLALIVALHYAVIAWLTGHMGESPARSPLPRMVEIELLPALAARVPKPEAPPRERPPPPRPRQPILPPPAPDLQPAPPVPPAVLEAGLDVAAPVTADAEGAMAAGALAAAAPAVQPGAIPAATDVQSPAADAAPPPQGGRRYKVDLPPSAGFELDVKRVDPNGTKWNGSAAMRWQSDGSRYKVGLEVGITVLIARVNLLALDSEGSIDDAGIAPQTMREKRRGRSQTATHFNREQRQISFSASEAKVPLLAGAQDKASVPFQLAAIGRADVKQFDGDIDILVGEDRGASVYRFQLAGEEELDTAIGKLQAWRLTRPPKPGSYSARLDIWLAPTLGWYPVQIRNTEANGAVTTQTVTRITQLDSTIQ</sequence>
<evidence type="ECO:0000313" key="2">
    <source>
        <dbReference type="EMBL" id="MBB3120316.1"/>
    </source>
</evidence>
<comment type="caution">
    <text evidence="2">The sequence shown here is derived from an EMBL/GenBank/DDBJ whole genome shotgun (WGS) entry which is preliminary data.</text>
</comment>
<dbReference type="AlphaFoldDB" id="A0A7W5BBZ3"/>
<dbReference type="RefSeq" id="WP_183442061.1">
    <property type="nucleotide sequence ID" value="NZ_JACHXD010000009.1"/>
</dbReference>
<keyword evidence="3" id="KW-1185">Reference proteome</keyword>
<protein>
    <recommendedName>
        <fullName evidence="4">DUF3108 domain-containing protein</fullName>
    </recommendedName>
</protein>
<accession>A0A7W5BBZ3</accession>
<dbReference type="InterPro" id="IPR021457">
    <property type="entry name" value="DUF3108"/>
</dbReference>
<evidence type="ECO:0000313" key="3">
    <source>
        <dbReference type="Proteomes" id="UP000541535"/>
    </source>
</evidence>
<organism evidence="2 3">
    <name type="scientific">Pseudoduganella violacea</name>
    <dbReference type="NCBI Taxonomy" id="1715466"/>
    <lineage>
        <taxon>Bacteria</taxon>
        <taxon>Pseudomonadati</taxon>
        <taxon>Pseudomonadota</taxon>
        <taxon>Betaproteobacteria</taxon>
        <taxon>Burkholderiales</taxon>
        <taxon>Oxalobacteraceae</taxon>
        <taxon>Telluria group</taxon>
        <taxon>Pseudoduganella</taxon>
    </lineage>
</organism>
<feature type="compositionally biased region" description="Basic and acidic residues" evidence="1">
    <location>
        <begin position="61"/>
        <end position="72"/>
    </location>
</feature>